<dbReference type="GO" id="GO:0000156">
    <property type="term" value="F:phosphorelay response regulator activity"/>
    <property type="evidence" value="ECO:0007669"/>
    <property type="project" value="TreeGrafter"/>
</dbReference>
<dbReference type="AlphaFoldDB" id="A0A0D6PL25"/>
<dbReference type="InterPro" id="IPR001789">
    <property type="entry name" value="Sig_transdc_resp-reg_receiver"/>
</dbReference>
<dbReference type="GO" id="GO:0032993">
    <property type="term" value="C:protein-DNA complex"/>
    <property type="evidence" value="ECO:0007669"/>
    <property type="project" value="TreeGrafter"/>
</dbReference>
<dbReference type="PANTHER" id="PTHR48111:SF22">
    <property type="entry name" value="REGULATOR OF RPOS"/>
    <property type="match status" value="1"/>
</dbReference>
<keyword evidence="4" id="KW-0804">Transcription</keyword>
<dbReference type="Gene3D" id="3.40.50.2300">
    <property type="match status" value="1"/>
</dbReference>
<dbReference type="PANTHER" id="PTHR48111">
    <property type="entry name" value="REGULATOR OF RPOS"/>
    <property type="match status" value="1"/>
</dbReference>
<dbReference type="InterPro" id="IPR039420">
    <property type="entry name" value="WalR-like"/>
</dbReference>
<accession>A0A0D6PL25</accession>
<dbReference type="InterPro" id="IPR011006">
    <property type="entry name" value="CheY-like_superfamily"/>
</dbReference>
<evidence type="ECO:0000259" key="6">
    <source>
        <dbReference type="PROSITE" id="PS50110"/>
    </source>
</evidence>
<dbReference type="GO" id="GO:0000976">
    <property type="term" value="F:transcription cis-regulatory region binding"/>
    <property type="evidence" value="ECO:0007669"/>
    <property type="project" value="TreeGrafter"/>
</dbReference>
<dbReference type="Proteomes" id="UP000032668">
    <property type="component" value="Unassembled WGS sequence"/>
</dbReference>
<dbReference type="Pfam" id="PF00072">
    <property type="entry name" value="Response_reg"/>
    <property type="match status" value="1"/>
</dbReference>
<name>A0A0D6PL25_9PROT</name>
<reference evidence="7 8" key="1">
    <citation type="submission" date="2012-11" db="EMBL/GenBank/DDBJ databases">
        <title>Whole genome sequence of Acidocella aminolytica 101 = DSM 11237.</title>
        <authorList>
            <person name="Azuma Y."/>
            <person name="Higashiura N."/>
            <person name="Hirakawa H."/>
            <person name="Matsushita K."/>
        </authorList>
    </citation>
    <scope>NUCLEOTIDE SEQUENCE [LARGE SCALE GENOMIC DNA]</scope>
    <source>
        <strain evidence="8">101 / DSM 11237</strain>
    </source>
</reference>
<dbReference type="GO" id="GO:0005829">
    <property type="term" value="C:cytosol"/>
    <property type="evidence" value="ECO:0007669"/>
    <property type="project" value="TreeGrafter"/>
</dbReference>
<evidence type="ECO:0000256" key="4">
    <source>
        <dbReference type="ARBA" id="ARBA00023163"/>
    </source>
</evidence>
<proteinExistence type="predicted"/>
<evidence type="ECO:0000256" key="2">
    <source>
        <dbReference type="ARBA" id="ARBA00023015"/>
    </source>
</evidence>
<keyword evidence="2" id="KW-0805">Transcription regulation</keyword>
<keyword evidence="1" id="KW-0902">Two-component regulatory system</keyword>
<dbReference type="STRING" id="1120923.SAMN02746095_02469"/>
<evidence type="ECO:0000256" key="3">
    <source>
        <dbReference type="ARBA" id="ARBA00023125"/>
    </source>
</evidence>
<gene>
    <name evidence="7" type="ORF">Aam_126_042</name>
</gene>
<feature type="domain" description="Response regulatory" evidence="6">
    <location>
        <begin position="2"/>
        <end position="117"/>
    </location>
</feature>
<evidence type="ECO:0000256" key="1">
    <source>
        <dbReference type="ARBA" id="ARBA00023012"/>
    </source>
</evidence>
<comment type="caution">
    <text evidence="7">The sequence shown here is derived from an EMBL/GenBank/DDBJ whole genome shotgun (WGS) entry which is preliminary data.</text>
</comment>
<dbReference type="SMART" id="SM00448">
    <property type="entry name" value="REC"/>
    <property type="match status" value="1"/>
</dbReference>
<dbReference type="RefSeq" id="WP_048880305.1">
    <property type="nucleotide sequence ID" value="NZ_BANC01000124.1"/>
</dbReference>
<sequence>MRILLIEDDDAVASLVTVGMKESNHHVTRSSDGQNGLSLAMAERFDVMIFDRQLPCGMDGADLLRHLRDRQVTTPALFLSGHGELQDLMAGLEAGGDDYIAKPFSFTDLLRRVEALHQSHAES</sequence>
<dbReference type="EMBL" id="BANC01000124">
    <property type="protein sequence ID" value="GAN81913.1"/>
    <property type="molecule type" value="Genomic_DNA"/>
</dbReference>
<dbReference type="SUPFAM" id="SSF52172">
    <property type="entry name" value="CheY-like"/>
    <property type="match status" value="1"/>
</dbReference>
<keyword evidence="3" id="KW-0238">DNA-binding</keyword>
<evidence type="ECO:0000313" key="8">
    <source>
        <dbReference type="Proteomes" id="UP000032668"/>
    </source>
</evidence>
<dbReference type="GO" id="GO:0006355">
    <property type="term" value="P:regulation of DNA-templated transcription"/>
    <property type="evidence" value="ECO:0007669"/>
    <property type="project" value="TreeGrafter"/>
</dbReference>
<keyword evidence="8" id="KW-1185">Reference proteome</keyword>
<protein>
    <submittedName>
        <fullName evidence="7">Two component transcriptional regulator</fullName>
    </submittedName>
</protein>
<dbReference type="OrthoDB" id="9802426at2"/>
<feature type="modified residue" description="4-aspartylphosphate" evidence="5">
    <location>
        <position position="51"/>
    </location>
</feature>
<dbReference type="PROSITE" id="PS50110">
    <property type="entry name" value="RESPONSE_REGULATORY"/>
    <property type="match status" value="1"/>
</dbReference>
<keyword evidence="5" id="KW-0597">Phosphoprotein</keyword>
<organism evidence="7 8">
    <name type="scientific">Acidocella aminolytica 101 = DSM 11237</name>
    <dbReference type="NCBI Taxonomy" id="1120923"/>
    <lineage>
        <taxon>Bacteria</taxon>
        <taxon>Pseudomonadati</taxon>
        <taxon>Pseudomonadota</taxon>
        <taxon>Alphaproteobacteria</taxon>
        <taxon>Acetobacterales</taxon>
        <taxon>Acidocellaceae</taxon>
        <taxon>Acidocella</taxon>
    </lineage>
</organism>
<evidence type="ECO:0000313" key="7">
    <source>
        <dbReference type="EMBL" id="GAN81913.1"/>
    </source>
</evidence>
<evidence type="ECO:0000256" key="5">
    <source>
        <dbReference type="PROSITE-ProRule" id="PRU00169"/>
    </source>
</evidence>